<evidence type="ECO:0000256" key="1">
    <source>
        <dbReference type="SAM" id="SignalP"/>
    </source>
</evidence>
<comment type="caution">
    <text evidence="2">The sequence shown here is derived from an EMBL/GenBank/DDBJ whole genome shotgun (WGS) entry which is preliminary data.</text>
</comment>
<feature type="chain" id="PRO_5038764925" description="Peptidase inhibitor family I36" evidence="1">
    <location>
        <begin position="23"/>
        <end position="129"/>
    </location>
</feature>
<dbReference type="RefSeq" id="WP_132639676.1">
    <property type="nucleotide sequence ID" value="NZ_SMLD01000192.1"/>
</dbReference>
<evidence type="ECO:0000313" key="3">
    <source>
        <dbReference type="Proteomes" id="UP000295136"/>
    </source>
</evidence>
<evidence type="ECO:0000313" key="2">
    <source>
        <dbReference type="EMBL" id="TDE30107.1"/>
    </source>
</evidence>
<accession>A0A4V2Z691</accession>
<dbReference type="Gene3D" id="2.60.20.10">
    <property type="entry name" value="Crystallins"/>
    <property type="match status" value="1"/>
</dbReference>
<dbReference type="SUPFAM" id="SSF49695">
    <property type="entry name" value="gamma-Crystallin-like"/>
    <property type="match status" value="1"/>
</dbReference>
<organism evidence="2 3">
    <name type="scientific">Nonomuraea mesophila</name>
    <dbReference type="NCBI Taxonomy" id="2530382"/>
    <lineage>
        <taxon>Bacteria</taxon>
        <taxon>Bacillati</taxon>
        <taxon>Actinomycetota</taxon>
        <taxon>Actinomycetes</taxon>
        <taxon>Streptosporangiales</taxon>
        <taxon>Streptosporangiaceae</taxon>
        <taxon>Nonomuraea</taxon>
    </lineage>
</organism>
<dbReference type="Pfam" id="PF03995">
    <property type="entry name" value="Inhibitor_I36"/>
    <property type="match status" value="1"/>
</dbReference>
<name>A0A4V2Z691_9ACTN</name>
<dbReference type="AlphaFoldDB" id="A0A4V2Z691"/>
<keyword evidence="3" id="KW-1185">Reference proteome</keyword>
<proteinExistence type="predicted"/>
<reference evidence="2 3" key="1">
    <citation type="submission" date="2019-03" db="EMBL/GenBank/DDBJ databases">
        <title>Draft genome sequences of novel Actinobacteria.</title>
        <authorList>
            <person name="Sahin N."/>
            <person name="Ay H."/>
            <person name="Saygin H."/>
        </authorList>
    </citation>
    <scope>NUCLEOTIDE SEQUENCE [LARGE SCALE GENOMIC DNA]</scope>
    <source>
        <strain evidence="2 3">6K102</strain>
    </source>
</reference>
<dbReference type="EMBL" id="SMLD01000192">
    <property type="protein sequence ID" value="TDE30107.1"/>
    <property type="molecule type" value="Genomic_DNA"/>
</dbReference>
<gene>
    <name evidence="2" type="ORF">E1295_41355</name>
</gene>
<protein>
    <recommendedName>
        <fullName evidence="4">Peptidase inhibitor family I36</fullName>
    </recommendedName>
</protein>
<dbReference type="InterPro" id="IPR011024">
    <property type="entry name" value="G_crystallin-like"/>
</dbReference>
<dbReference type="Proteomes" id="UP000295136">
    <property type="component" value="Unassembled WGS sequence"/>
</dbReference>
<keyword evidence="1" id="KW-0732">Signal</keyword>
<feature type="signal peptide" evidence="1">
    <location>
        <begin position="1"/>
        <end position="22"/>
    </location>
</feature>
<sequence length="129" mass="13649">MKKVVVGSLLAVVAVVGAPGVAAVHADSRSSSAAGSFCLYEHDNYKGGRACFSKSDGDLANNRWAGTYRSVYNGASSMRNNTGKNVYLWSGRGCSGTYYRAKPYSVDADLTKNSGNPSFDNNAESLEFG</sequence>
<evidence type="ECO:0008006" key="4">
    <source>
        <dbReference type="Google" id="ProtNLM"/>
    </source>
</evidence>